<name>A0AAW1T951_9CHLO</name>
<dbReference type="Pfam" id="PF01103">
    <property type="entry name" value="Omp85"/>
    <property type="match status" value="1"/>
</dbReference>
<dbReference type="PANTHER" id="PTHR12815">
    <property type="entry name" value="SORTING AND ASSEMBLY MACHINERY SAMM50 PROTEIN FAMILY MEMBER"/>
    <property type="match status" value="1"/>
</dbReference>
<feature type="region of interest" description="Disordered" evidence="4">
    <location>
        <begin position="1"/>
        <end position="34"/>
    </location>
</feature>
<dbReference type="Proteomes" id="UP001485043">
    <property type="component" value="Unassembled WGS sequence"/>
</dbReference>
<dbReference type="EMBL" id="JALJOV010000271">
    <property type="protein sequence ID" value="KAK9865202.1"/>
    <property type="molecule type" value="Genomic_DNA"/>
</dbReference>
<keyword evidence="2" id="KW-0472">Membrane</keyword>
<protein>
    <recommendedName>
        <fullName evidence="5">Bacterial surface antigen (D15) domain-containing protein</fullName>
    </recommendedName>
</protein>
<dbReference type="Gene3D" id="2.40.160.50">
    <property type="entry name" value="membrane protein fhac: a member of the omp85/tpsb transporter family"/>
    <property type="match status" value="1"/>
</dbReference>
<evidence type="ECO:0000259" key="5">
    <source>
        <dbReference type="Pfam" id="PF01103"/>
    </source>
</evidence>
<dbReference type="AlphaFoldDB" id="A0AAW1T951"/>
<evidence type="ECO:0000256" key="2">
    <source>
        <dbReference type="ARBA" id="ARBA00023136"/>
    </source>
</evidence>
<dbReference type="InterPro" id="IPR000184">
    <property type="entry name" value="Bac_surfAg_D15"/>
</dbReference>
<dbReference type="GO" id="GO:0009707">
    <property type="term" value="C:chloroplast outer membrane"/>
    <property type="evidence" value="ECO:0007669"/>
    <property type="project" value="UniProtKB-SubCell"/>
</dbReference>
<reference evidence="6 7" key="1">
    <citation type="journal article" date="2024" name="Nat. Commun.">
        <title>Phylogenomics reveals the evolutionary origins of lichenization in chlorophyte algae.</title>
        <authorList>
            <person name="Puginier C."/>
            <person name="Libourel C."/>
            <person name="Otte J."/>
            <person name="Skaloud P."/>
            <person name="Haon M."/>
            <person name="Grisel S."/>
            <person name="Petersen M."/>
            <person name="Berrin J.G."/>
            <person name="Delaux P.M."/>
            <person name="Dal Grande F."/>
            <person name="Keller J."/>
        </authorList>
    </citation>
    <scope>NUCLEOTIDE SEQUENCE [LARGE SCALE GENOMIC DNA]</scope>
    <source>
        <strain evidence="6 7">SAG 2523</strain>
    </source>
</reference>
<accession>A0AAW1T951</accession>
<gene>
    <name evidence="6" type="ORF">WJX84_001035</name>
</gene>
<evidence type="ECO:0000256" key="3">
    <source>
        <dbReference type="ARBA" id="ARBA00024013"/>
    </source>
</evidence>
<evidence type="ECO:0000313" key="7">
    <source>
        <dbReference type="Proteomes" id="UP001485043"/>
    </source>
</evidence>
<keyword evidence="7" id="KW-1185">Reference proteome</keyword>
<dbReference type="PANTHER" id="PTHR12815:SF32">
    <property type="entry name" value="OUTER ENVELOPE PROTEIN 80, CHLOROPLASTIC"/>
    <property type="match status" value="1"/>
</dbReference>
<comment type="subcellular location">
    <subcellularLocation>
        <location evidence="3">Plastid</location>
        <location evidence="3">Chloroplast outer membrane</location>
    </subcellularLocation>
</comment>
<keyword evidence="1" id="KW-1002">Plastid outer membrane</keyword>
<evidence type="ECO:0000313" key="6">
    <source>
        <dbReference type="EMBL" id="KAK9865202.1"/>
    </source>
</evidence>
<evidence type="ECO:0000256" key="1">
    <source>
        <dbReference type="ARBA" id="ARBA00022805"/>
    </source>
</evidence>
<organism evidence="6 7">
    <name type="scientific">Apatococcus fuscideae</name>
    <dbReference type="NCBI Taxonomy" id="2026836"/>
    <lineage>
        <taxon>Eukaryota</taxon>
        <taxon>Viridiplantae</taxon>
        <taxon>Chlorophyta</taxon>
        <taxon>core chlorophytes</taxon>
        <taxon>Trebouxiophyceae</taxon>
        <taxon>Chlorellales</taxon>
        <taxon>Chlorellaceae</taxon>
        <taxon>Apatococcus</taxon>
    </lineage>
</organism>
<feature type="domain" description="Bacterial surface antigen (D15)" evidence="5">
    <location>
        <begin position="158"/>
        <end position="221"/>
    </location>
</feature>
<proteinExistence type="predicted"/>
<comment type="caution">
    <text evidence="6">The sequence shown here is derived from an EMBL/GenBank/DDBJ whole genome shotgun (WGS) entry which is preliminary data.</text>
</comment>
<sequence>MSIQSLTRTAQDDGGQSGREGEEESEVTGTDSNVVTSRQIAGVEWGRPLAIGWSGHLGINYQRAKCINERGKTLLKDMYDQPLTFSRGPSDTMMLALLRAVYSGRGDSQLVVSNGSKPCHCPSTTLLAPISTGSANPWSRPHSVTCAPTPQAACPQPKATAFFDYGSDLDSGASVVGDPAGVRGKPGSGFGYGGGVRIDSPIGPLRLEYGLNDLGARRFHFASAPTASLTLSLDKCQQAYIIAESDRLAAPGLSPA</sequence>
<evidence type="ECO:0000256" key="4">
    <source>
        <dbReference type="SAM" id="MobiDB-lite"/>
    </source>
</evidence>
<keyword evidence="1" id="KW-0934">Plastid</keyword>
<dbReference type="InterPro" id="IPR039910">
    <property type="entry name" value="D15-like"/>
</dbReference>